<feature type="domain" description="TAP-C" evidence="2">
    <location>
        <begin position="1"/>
        <end position="12"/>
    </location>
</feature>
<reference evidence="3 4" key="1">
    <citation type="submission" date="2016-07" db="EMBL/GenBank/DDBJ databases">
        <title>Draft genome sequence of Prauserella sp. YIM 121212, isolated from alkaline soil.</title>
        <authorList>
            <person name="Ruckert C."/>
            <person name="Albersmeier A."/>
            <person name="Jiang C.-L."/>
            <person name="Jiang Y."/>
            <person name="Kalinowski J."/>
            <person name="Schneider O."/>
            <person name="Winkler A."/>
            <person name="Zotchev S.B."/>
        </authorList>
    </citation>
    <scope>NUCLEOTIDE SEQUENCE [LARGE SCALE GENOMIC DNA]</scope>
    <source>
        <strain evidence="3 4">YIM 121212</strain>
    </source>
</reference>
<accession>A0A318LK00</accession>
<gene>
    <name evidence="3" type="ORF">BA062_28350</name>
</gene>
<dbReference type="AlphaFoldDB" id="A0A318LK00"/>
<dbReference type="InterPro" id="IPR005637">
    <property type="entry name" value="TAP_C_dom"/>
</dbReference>
<evidence type="ECO:0000259" key="2">
    <source>
        <dbReference type="PROSITE" id="PS51281"/>
    </source>
</evidence>
<feature type="region of interest" description="Disordered" evidence="1">
    <location>
        <begin position="154"/>
        <end position="183"/>
    </location>
</feature>
<evidence type="ECO:0000256" key="1">
    <source>
        <dbReference type="SAM" id="MobiDB-lite"/>
    </source>
</evidence>
<dbReference type="Proteomes" id="UP000247892">
    <property type="component" value="Unassembled WGS sequence"/>
</dbReference>
<feature type="compositionally biased region" description="Basic and acidic residues" evidence="1">
    <location>
        <begin position="162"/>
        <end position="183"/>
    </location>
</feature>
<dbReference type="GO" id="GO:0051028">
    <property type="term" value="P:mRNA transport"/>
    <property type="evidence" value="ECO:0007669"/>
    <property type="project" value="InterPro"/>
</dbReference>
<proteinExistence type="predicted"/>
<comment type="caution">
    <text evidence="3">The sequence shown here is derived from an EMBL/GenBank/DDBJ whole genome shotgun (WGS) entry which is preliminary data.</text>
</comment>
<sequence>MSPIPREAFANFTEQPAKWPLPPCFAVLGEAADVHGTTPETATRSVANLAVRPQIRVDAKADESLDRTERASRDKAEAVGRLGEDGSCYVCITGPGAIALPWALVRRPSRRGFLSPDWWQTPRLREAPAKLEEAEVGLDQTIANAKQLERQVPRDGTVATGHRADRGARPRPDRAEGAARAAERIDRGDLSWNDIAAGRFLDDPQVRNALEGGVEGMSQAYTMIQEGYELDDIIEPGGPPIATAARATPVAARRRSGGRRPLRRLDHEARPTARPVLEDCPPLCSEGHLACVERSEGGLHCRRVDAEAQYSPCTRLSGSPPWT</sequence>
<keyword evidence="4" id="KW-1185">Reference proteome</keyword>
<protein>
    <recommendedName>
        <fullName evidence="2">TAP-C domain-containing protein</fullName>
    </recommendedName>
</protein>
<dbReference type="PROSITE" id="PS51281">
    <property type="entry name" value="TAP_C"/>
    <property type="match status" value="1"/>
</dbReference>
<evidence type="ECO:0000313" key="4">
    <source>
        <dbReference type="Proteomes" id="UP000247892"/>
    </source>
</evidence>
<dbReference type="EMBL" id="MASU01000013">
    <property type="protein sequence ID" value="PXY24156.1"/>
    <property type="molecule type" value="Genomic_DNA"/>
</dbReference>
<evidence type="ECO:0000313" key="3">
    <source>
        <dbReference type="EMBL" id="PXY24156.1"/>
    </source>
</evidence>
<organism evidence="3 4">
    <name type="scientific">Prauserella flavalba</name>
    <dbReference type="NCBI Taxonomy" id="1477506"/>
    <lineage>
        <taxon>Bacteria</taxon>
        <taxon>Bacillati</taxon>
        <taxon>Actinomycetota</taxon>
        <taxon>Actinomycetes</taxon>
        <taxon>Pseudonocardiales</taxon>
        <taxon>Pseudonocardiaceae</taxon>
        <taxon>Prauserella</taxon>
    </lineage>
</organism>
<name>A0A318LK00_9PSEU</name>